<dbReference type="PANTHER" id="PTHR32385">
    <property type="entry name" value="MANNOSYL PHOSPHORYLINOSITOL CERAMIDE SYNTHASE"/>
    <property type="match status" value="1"/>
</dbReference>
<dbReference type="GO" id="GO:0051999">
    <property type="term" value="P:mannosyl-inositol phosphorylceramide biosynthetic process"/>
    <property type="evidence" value="ECO:0007669"/>
    <property type="project" value="TreeGrafter"/>
</dbReference>
<name>A0A5N7CP91_PETAA</name>
<evidence type="ECO:0000256" key="1">
    <source>
        <dbReference type="ARBA" id="ARBA00009003"/>
    </source>
</evidence>
<dbReference type="InterPro" id="IPR051706">
    <property type="entry name" value="Glycosyltransferase_domain"/>
</dbReference>
<sequence>MIGNRIRLIIVVTVALTLLWLSTCSLQRLYYLLRLPFVWKTSAAESIISQQRDDFDITFAEYDADYSTYATGIRPYVPRRLHHIHLGSTAPRQEWLDARAECLQHHEHWESFLWTDDNADTFVRENYPHLHTMWTSYPFMVQRVDALRYMVLQKYGGAVLDYDLACKRSLEPLRRFEFVAPAAHPAGFSIGMMLASPNNPYVQALVNNLPKYYQVWPLLPYATVMFSTGCHYASTIYTLQPNRTNLRILSGPADQPKLHMLNGLVNTPLFQHLGSSSWHGRDAHLISFFKNLDQRILFAGLVVALAGTGVTILFCASRLRPSKLDDEERQSPSFAMKLIRKIA</sequence>
<accession>A0A5N7CP91</accession>
<dbReference type="Pfam" id="PF04488">
    <property type="entry name" value="Gly_transf_sug"/>
    <property type="match status" value="1"/>
</dbReference>
<keyword evidence="2" id="KW-0808">Transferase</keyword>
<evidence type="ECO:0000313" key="4">
    <source>
        <dbReference type="EMBL" id="KAE8395935.1"/>
    </source>
</evidence>
<dbReference type="InterPro" id="IPR029044">
    <property type="entry name" value="Nucleotide-diphossugar_trans"/>
</dbReference>
<evidence type="ECO:0008006" key="5">
    <source>
        <dbReference type="Google" id="ProtNLM"/>
    </source>
</evidence>
<dbReference type="InterPro" id="IPR007577">
    <property type="entry name" value="GlycoTrfase_DXD_sugar-bd_CS"/>
</dbReference>
<comment type="similarity">
    <text evidence="1">Belongs to the glycosyltransferase 32 family.</text>
</comment>
<proteinExistence type="inferred from homology"/>
<dbReference type="Gene3D" id="3.90.550.20">
    <property type="match status" value="1"/>
</dbReference>
<keyword evidence="3" id="KW-0812">Transmembrane</keyword>
<feature type="transmembrane region" description="Helical" evidence="3">
    <location>
        <begin position="296"/>
        <end position="316"/>
    </location>
</feature>
<evidence type="ECO:0000256" key="3">
    <source>
        <dbReference type="SAM" id="Phobius"/>
    </source>
</evidence>
<dbReference type="OrthoDB" id="3647at2759"/>
<keyword evidence="3" id="KW-1133">Transmembrane helix</keyword>
<dbReference type="GO" id="GO:0016020">
    <property type="term" value="C:membrane"/>
    <property type="evidence" value="ECO:0007669"/>
    <property type="project" value="GOC"/>
</dbReference>
<keyword evidence="3" id="KW-0472">Membrane</keyword>
<dbReference type="EMBL" id="ML735216">
    <property type="protein sequence ID" value="KAE8395935.1"/>
    <property type="molecule type" value="Genomic_DNA"/>
</dbReference>
<reference evidence="4" key="1">
    <citation type="submission" date="2019-04" db="EMBL/GenBank/DDBJ databases">
        <title>Friends and foes A comparative genomics studyof 23 Aspergillus species from section Flavi.</title>
        <authorList>
            <consortium name="DOE Joint Genome Institute"/>
            <person name="Kjaerbolling I."/>
            <person name="Vesth T."/>
            <person name="Frisvad J.C."/>
            <person name="Nybo J.L."/>
            <person name="Theobald S."/>
            <person name="Kildgaard S."/>
            <person name="Isbrandt T."/>
            <person name="Kuo A."/>
            <person name="Sato A."/>
            <person name="Lyhne E.K."/>
            <person name="Kogle M.E."/>
            <person name="Wiebenga A."/>
            <person name="Kun R.S."/>
            <person name="Lubbers R.J."/>
            <person name="Makela M.R."/>
            <person name="Barry K."/>
            <person name="Chovatia M."/>
            <person name="Clum A."/>
            <person name="Daum C."/>
            <person name="Haridas S."/>
            <person name="He G."/>
            <person name="LaButti K."/>
            <person name="Lipzen A."/>
            <person name="Mondo S."/>
            <person name="Riley R."/>
            <person name="Salamov A."/>
            <person name="Simmons B.A."/>
            <person name="Magnuson J.K."/>
            <person name="Henrissat B."/>
            <person name="Mortensen U.H."/>
            <person name="Larsen T.O."/>
            <person name="Devries R.P."/>
            <person name="Grigoriev I.V."/>
            <person name="Machida M."/>
            <person name="Baker S.E."/>
            <person name="Andersen M.R."/>
        </authorList>
    </citation>
    <scope>NUCLEOTIDE SEQUENCE [LARGE SCALE GENOMIC DNA]</scope>
    <source>
        <strain evidence="4">IBT 14317</strain>
    </source>
</reference>
<dbReference type="AlphaFoldDB" id="A0A5N7CP91"/>
<evidence type="ECO:0000256" key="2">
    <source>
        <dbReference type="ARBA" id="ARBA00022679"/>
    </source>
</evidence>
<dbReference type="GO" id="GO:0000030">
    <property type="term" value="F:mannosyltransferase activity"/>
    <property type="evidence" value="ECO:0007669"/>
    <property type="project" value="TreeGrafter"/>
</dbReference>
<dbReference type="SUPFAM" id="SSF53448">
    <property type="entry name" value="Nucleotide-diphospho-sugar transferases"/>
    <property type="match status" value="1"/>
</dbReference>
<gene>
    <name evidence="4" type="ORF">BDV23DRAFT_65076</name>
</gene>
<dbReference type="PANTHER" id="PTHR32385:SF15">
    <property type="entry name" value="INOSITOL PHOSPHOCERAMIDE MANNOSYLTRANSFERASE 1"/>
    <property type="match status" value="1"/>
</dbReference>
<organism evidence="4">
    <name type="scientific">Petromyces alliaceus</name>
    <name type="common">Aspergillus alliaceus</name>
    <dbReference type="NCBI Taxonomy" id="209559"/>
    <lineage>
        <taxon>Eukaryota</taxon>
        <taxon>Fungi</taxon>
        <taxon>Dikarya</taxon>
        <taxon>Ascomycota</taxon>
        <taxon>Pezizomycotina</taxon>
        <taxon>Eurotiomycetes</taxon>
        <taxon>Eurotiomycetidae</taxon>
        <taxon>Eurotiales</taxon>
        <taxon>Aspergillaceae</taxon>
        <taxon>Aspergillus</taxon>
        <taxon>Aspergillus subgen. Circumdati</taxon>
    </lineage>
</organism>
<protein>
    <recommendedName>
        <fullName evidence="5">Glycosyl transferase</fullName>
    </recommendedName>
</protein>
<dbReference type="Proteomes" id="UP000326877">
    <property type="component" value="Unassembled WGS sequence"/>
</dbReference>